<evidence type="ECO:0000259" key="3">
    <source>
        <dbReference type="Pfam" id="PF03446"/>
    </source>
</evidence>
<dbReference type="Gene3D" id="3.40.50.720">
    <property type="entry name" value="NAD(P)-binding Rossmann-like Domain"/>
    <property type="match status" value="1"/>
</dbReference>
<evidence type="ECO:0000259" key="4">
    <source>
        <dbReference type="Pfam" id="PF14833"/>
    </source>
</evidence>
<accession>A0ABU8WTA4</accession>
<dbReference type="RefSeq" id="WP_340346211.1">
    <property type="nucleotide sequence ID" value="NZ_JBBKZT010000017.1"/>
</dbReference>
<dbReference type="InterPro" id="IPR013328">
    <property type="entry name" value="6PGD_dom2"/>
</dbReference>
<reference evidence="5 6" key="1">
    <citation type="submission" date="2024-03" db="EMBL/GenBank/DDBJ databases">
        <title>Novel species of the genus Variovorax.</title>
        <authorList>
            <person name="Liu Q."/>
            <person name="Xin Y.-H."/>
        </authorList>
    </citation>
    <scope>NUCLEOTIDE SEQUENCE [LARGE SCALE GENOMIC DNA]</scope>
    <source>
        <strain evidence="5 6">KACC 18900</strain>
    </source>
</reference>
<evidence type="ECO:0000313" key="6">
    <source>
        <dbReference type="Proteomes" id="UP001385892"/>
    </source>
</evidence>
<dbReference type="EMBL" id="JBBKZT010000017">
    <property type="protein sequence ID" value="MEJ8850767.1"/>
    <property type="molecule type" value="Genomic_DNA"/>
</dbReference>
<organism evidence="5 6">
    <name type="scientific">Variovorax rhizosphaerae</name>
    <dbReference type="NCBI Taxonomy" id="1836200"/>
    <lineage>
        <taxon>Bacteria</taxon>
        <taxon>Pseudomonadati</taxon>
        <taxon>Pseudomonadota</taxon>
        <taxon>Betaproteobacteria</taxon>
        <taxon>Burkholderiales</taxon>
        <taxon>Comamonadaceae</taxon>
        <taxon>Variovorax</taxon>
    </lineage>
</organism>
<evidence type="ECO:0000256" key="2">
    <source>
        <dbReference type="ARBA" id="ARBA00023027"/>
    </source>
</evidence>
<proteinExistence type="predicted"/>
<dbReference type="PANTHER" id="PTHR22981">
    <property type="entry name" value="3-HYDROXYISOBUTYRATE DEHYDROGENASE-RELATED"/>
    <property type="match status" value="1"/>
</dbReference>
<comment type="caution">
    <text evidence="5">The sequence shown here is derived from an EMBL/GenBank/DDBJ whole genome shotgun (WGS) entry which is preliminary data.</text>
</comment>
<dbReference type="InterPro" id="IPR006115">
    <property type="entry name" value="6PGDH_NADP-bd"/>
</dbReference>
<sequence length="300" mass="31254">MSSPRMRVGMIGLGAMGGALADRLLQSGLDLVAYDVEAGAIARLVEKGAQAAGSPRDVACRAEVVLACLPSPEVSERVALGADGVIHGNSVRQYVEMSTIGVDMTRRIASALGEKAIALLDAPVSGGRIGAANGRLTCFVAAPRVHFEAAEPALRGLCDRLFHIGEQPGQAQILKLANNMLNAANLSLAVEMVLMARKAGIDEATAIEVINVSTGRSRATEETFKTQILTGAFDTGGKLAIAHKDVVLAVEQARVLGVEHSVARAASELWEAAAKAGHGGEDLSRIYQFVAALNERGISP</sequence>
<dbReference type="InterPro" id="IPR008927">
    <property type="entry name" value="6-PGluconate_DH-like_C_sf"/>
</dbReference>
<dbReference type="EC" id="1.1.-.-" evidence="5"/>
<dbReference type="Gene3D" id="1.10.1040.10">
    <property type="entry name" value="N-(1-d-carboxylethyl)-l-norvaline Dehydrogenase, domain 2"/>
    <property type="match status" value="1"/>
</dbReference>
<feature type="domain" description="3-hydroxyisobutyrate dehydrogenase-like NAD-binding" evidence="4">
    <location>
        <begin position="169"/>
        <end position="289"/>
    </location>
</feature>
<dbReference type="Proteomes" id="UP001385892">
    <property type="component" value="Unassembled WGS sequence"/>
</dbReference>
<dbReference type="PANTHER" id="PTHR22981:SF7">
    <property type="entry name" value="3-HYDROXYISOBUTYRATE DEHYDROGENASE, MITOCHONDRIAL"/>
    <property type="match status" value="1"/>
</dbReference>
<name>A0ABU8WTA4_9BURK</name>
<gene>
    <name evidence="5" type="ORF">WKW82_29290</name>
</gene>
<dbReference type="InterPro" id="IPR036291">
    <property type="entry name" value="NAD(P)-bd_dom_sf"/>
</dbReference>
<keyword evidence="6" id="KW-1185">Reference proteome</keyword>
<keyword evidence="1 5" id="KW-0560">Oxidoreductase</keyword>
<evidence type="ECO:0000256" key="1">
    <source>
        <dbReference type="ARBA" id="ARBA00023002"/>
    </source>
</evidence>
<dbReference type="SUPFAM" id="SSF48179">
    <property type="entry name" value="6-phosphogluconate dehydrogenase C-terminal domain-like"/>
    <property type="match status" value="1"/>
</dbReference>
<keyword evidence="2" id="KW-0520">NAD</keyword>
<dbReference type="InterPro" id="IPR015815">
    <property type="entry name" value="HIBADH-related"/>
</dbReference>
<dbReference type="PIRSF" id="PIRSF000103">
    <property type="entry name" value="HIBADH"/>
    <property type="match status" value="1"/>
</dbReference>
<dbReference type="GO" id="GO:0016491">
    <property type="term" value="F:oxidoreductase activity"/>
    <property type="evidence" value="ECO:0007669"/>
    <property type="project" value="UniProtKB-KW"/>
</dbReference>
<protein>
    <submittedName>
        <fullName evidence="5">NAD(P)-dependent oxidoreductase</fullName>
        <ecNumber evidence="5">1.1.-.-</ecNumber>
    </submittedName>
</protein>
<dbReference type="Pfam" id="PF14833">
    <property type="entry name" value="NAD_binding_11"/>
    <property type="match status" value="1"/>
</dbReference>
<dbReference type="SUPFAM" id="SSF51735">
    <property type="entry name" value="NAD(P)-binding Rossmann-fold domains"/>
    <property type="match status" value="1"/>
</dbReference>
<dbReference type="InterPro" id="IPR029154">
    <property type="entry name" value="HIBADH-like_NADP-bd"/>
</dbReference>
<evidence type="ECO:0000313" key="5">
    <source>
        <dbReference type="EMBL" id="MEJ8850767.1"/>
    </source>
</evidence>
<feature type="domain" description="6-phosphogluconate dehydrogenase NADP-binding" evidence="3">
    <location>
        <begin position="7"/>
        <end position="165"/>
    </location>
</feature>
<dbReference type="Pfam" id="PF03446">
    <property type="entry name" value="NAD_binding_2"/>
    <property type="match status" value="1"/>
</dbReference>